<evidence type="ECO:0000256" key="5">
    <source>
        <dbReference type="ARBA" id="ARBA00023136"/>
    </source>
</evidence>
<dbReference type="OMA" id="TCNISEM"/>
<accession>A0A226EQ99</accession>
<dbReference type="GO" id="GO:0007635">
    <property type="term" value="P:chemosensory behavior"/>
    <property type="evidence" value="ECO:0007669"/>
    <property type="project" value="TreeGrafter"/>
</dbReference>
<feature type="transmembrane region" description="Helical" evidence="8">
    <location>
        <begin position="163"/>
        <end position="180"/>
    </location>
</feature>
<feature type="transmembrane region" description="Helical" evidence="8">
    <location>
        <begin position="283"/>
        <end position="306"/>
    </location>
</feature>
<dbReference type="GO" id="GO:0030424">
    <property type="term" value="C:axon"/>
    <property type="evidence" value="ECO:0007669"/>
    <property type="project" value="TreeGrafter"/>
</dbReference>
<dbReference type="PANTHER" id="PTHR21143">
    <property type="entry name" value="INVERTEBRATE GUSTATORY RECEPTOR"/>
    <property type="match status" value="1"/>
</dbReference>
<keyword evidence="6 9" id="KW-0675">Receptor</keyword>
<dbReference type="GO" id="GO:0008049">
    <property type="term" value="P:male courtship behavior"/>
    <property type="evidence" value="ECO:0007669"/>
    <property type="project" value="TreeGrafter"/>
</dbReference>
<evidence type="ECO:0000256" key="1">
    <source>
        <dbReference type="ARBA" id="ARBA00004651"/>
    </source>
</evidence>
<dbReference type="PANTHER" id="PTHR21143:SF133">
    <property type="entry name" value="GUSTATORY AND PHEROMONE RECEPTOR 32A-RELATED"/>
    <property type="match status" value="1"/>
</dbReference>
<evidence type="ECO:0000313" key="9">
    <source>
        <dbReference type="EMBL" id="OXA59669.1"/>
    </source>
</evidence>
<dbReference type="GO" id="GO:0050909">
    <property type="term" value="P:sensory perception of taste"/>
    <property type="evidence" value="ECO:0007669"/>
    <property type="project" value="InterPro"/>
</dbReference>
<evidence type="ECO:0000256" key="4">
    <source>
        <dbReference type="ARBA" id="ARBA00022989"/>
    </source>
</evidence>
<dbReference type="GO" id="GO:0030425">
    <property type="term" value="C:dendrite"/>
    <property type="evidence" value="ECO:0007669"/>
    <property type="project" value="TreeGrafter"/>
</dbReference>
<evidence type="ECO:0000313" key="10">
    <source>
        <dbReference type="Proteomes" id="UP000198287"/>
    </source>
</evidence>
<feature type="transmembrane region" description="Helical" evidence="8">
    <location>
        <begin position="200"/>
        <end position="219"/>
    </location>
</feature>
<keyword evidence="3 8" id="KW-0812">Transmembrane</keyword>
<protein>
    <submittedName>
        <fullName evidence="9">Gustatory and odorant receptor 63a</fullName>
    </submittedName>
</protein>
<sequence length="421" mass="47219">MAISSELPVINPTSRLSRPSAPSLATIPGPLLLSRIFETFGCFCRHIGILPISVNEDGTATFKFFSRPLLHTLSYILIFVGTLSLYLPDAIRHFSGIPDPALAIAENLFIGGQLLGVVLTLLQIPLIARRFAVVWNGLRDVVSFMASRNLSHLYRKPYVRSRIMLVIHLIYLIIYAVICWRDFANRIESAVSKTKDPFRYWVNAVLLVVFFISVFFHLLPFMLYKMFAVIIIKSFIGLEILLKERNTSQVGADWKIPQHLQLKELIKIYANLVSLTKGLGGALGLYILVEMVVLMTSLLMTVFTMLSQFQQRDVYSTVFCFVSYSVLLIVVTETGEHLGVVGKRCLGNLREEVYSIYSADEVDTALMHKVGTLKRPKLSAGGFFSVNRTLSVAMGSTFATYFVVILQFKLNTSVFESSSSK</sequence>
<name>A0A226EQ99_FOLCA</name>
<evidence type="ECO:0000256" key="6">
    <source>
        <dbReference type="ARBA" id="ARBA00023170"/>
    </source>
</evidence>
<comment type="subcellular location">
    <subcellularLocation>
        <location evidence="1">Cell membrane</location>
        <topology evidence="1">Multi-pass membrane protein</topology>
    </subcellularLocation>
</comment>
<evidence type="ECO:0000256" key="2">
    <source>
        <dbReference type="ARBA" id="ARBA00022475"/>
    </source>
</evidence>
<dbReference type="GO" id="GO:0007165">
    <property type="term" value="P:signal transduction"/>
    <property type="evidence" value="ECO:0007669"/>
    <property type="project" value="UniProtKB-KW"/>
</dbReference>
<keyword evidence="7" id="KW-0807">Transducer</keyword>
<reference evidence="9 10" key="1">
    <citation type="submission" date="2015-12" db="EMBL/GenBank/DDBJ databases">
        <title>The genome of Folsomia candida.</title>
        <authorList>
            <person name="Faddeeva A."/>
            <person name="Derks M.F."/>
            <person name="Anvar Y."/>
            <person name="Smit S."/>
            <person name="Van Straalen N."/>
            <person name="Roelofs D."/>
        </authorList>
    </citation>
    <scope>NUCLEOTIDE SEQUENCE [LARGE SCALE GENOMIC DNA]</scope>
    <source>
        <strain evidence="9 10">VU population</strain>
        <tissue evidence="9">Whole body</tissue>
    </source>
</reference>
<feature type="transmembrane region" description="Helical" evidence="8">
    <location>
        <begin position="389"/>
        <end position="408"/>
    </location>
</feature>
<comment type="caution">
    <text evidence="9">The sequence shown here is derived from an EMBL/GenBank/DDBJ whole genome shotgun (WGS) entry which is preliminary data.</text>
</comment>
<gene>
    <name evidence="9" type="ORF">Fcan01_05156</name>
</gene>
<dbReference type="Pfam" id="PF08395">
    <property type="entry name" value="7tm_7"/>
    <property type="match status" value="1"/>
</dbReference>
<feature type="transmembrane region" description="Helical" evidence="8">
    <location>
        <begin position="108"/>
        <end position="128"/>
    </location>
</feature>
<keyword evidence="4 8" id="KW-1133">Transmembrane helix</keyword>
<keyword evidence="10" id="KW-1185">Reference proteome</keyword>
<organism evidence="9 10">
    <name type="scientific">Folsomia candida</name>
    <name type="common">Springtail</name>
    <dbReference type="NCBI Taxonomy" id="158441"/>
    <lineage>
        <taxon>Eukaryota</taxon>
        <taxon>Metazoa</taxon>
        <taxon>Ecdysozoa</taxon>
        <taxon>Arthropoda</taxon>
        <taxon>Hexapoda</taxon>
        <taxon>Collembola</taxon>
        <taxon>Entomobryomorpha</taxon>
        <taxon>Isotomoidea</taxon>
        <taxon>Isotomidae</taxon>
        <taxon>Proisotominae</taxon>
        <taxon>Folsomia</taxon>
    </lineage>
</organism>
<dbReference type="Proteomes" id="UP000198287">
    <property type="component" value="Unassembled WGS sequence"/>
</dbReference>
<dbReference type="GO" id="GO:0005886">
    <property type="term" value="C:plasma membrane"/>
    <property type="evidence" value="ECO:0007669"/>
    <property type="project" value="UniProtKB-SubCell"/>
</dbReference>
<dbReference type="AlphaFoldDB" id="A0A226EQ99"/>
<dbReference type="OrthoDB" id="6478931at2759"/>
<proteinExistence type="predicted"/>
<dbReference type="GO" id="GO:0043025">
    <property type="term" value="C:neuronal cell body"/>
    <property type="evidence" value="ECO:0007669"/>
    <property type="project" value="TreeGrafter"/>
</dbReference>
<feature type="transmembrane region" description="Helical" evidence="8">
    <location>
        <begin position="69"/>
        <end position="88"/>
    </location>
</feature>
<dbReference type="InterPro" id="IPR013604">
    <property type="entry name" value="7TM_chemorcpt"/>
</dbReference>
<keyword evidence="5 8" id="KW-0472">Membrane</keyword>
<evidence type="ECO:0000256" key="7">
    <source>
        <dbReference type="ARBA" id="ARBA00023224"/>
    </source>
</evidence>
<dbReference type="EMBL" id="LNIX01000002">
    <property type="protein sequence ID" value="OXA59669.1"/>
    <property type="molecule type" value="Genomic_DNA"/>
</dbReference>
<evidence type="ECO:0000256" key="3">
    <source>
        <dbReference type="ARBA" id="ARBA00022692"/>
    </source>
</evidence>
<evidence type="ECO:0000256" key="8">
    <source>
        <dbReference type="SAM" id="Phobius"/>
    </source>
</evidence>
<keyword evidence="2" id="KW-1003">Cell membrane</keyword>
<feature type="transmembrane region" description="Helical" evidence="8">
    <location>
        <begin position="313"/>
        <end position="331"/>
    </location>
</feature>